<dbReference type="InterPro" id="IPR012337">
    <property type="entry name" value="RNaseH-like_sf"/>
</dbReference>
<dbReference type="EMBL" id="JAFNEN010000016">
    <property type="protein sequence ID" value="KAG8200364.1"/>
    <property type="molecule type" value="Genomic_DNA"/>
</dbReference>
<dbReference type="Proteomes" id="UP000827092">
    <property type="component" value="Unassembled WGS sequence"/>
</dbReference>
<dbReference type="InterPro" id="IPR036397">
    <property type="entry name" value="RNaseH_sf"/>
</dbReference>
<dbReference type="Pfam" id="PF00665">
    <property type="entry name" value="rve"/>
    <property type="match status" value="1"/>
</dbReference>
<dbReference type="PROSITE" id="PS50994">
    <property type="entry name" value="INTEGRASE"/>
    <property type="match status" value="1"/>
</dbReference>
<dbReference type="GO" id="GO:0003676">
    <property type="term" value="F:nucleic acid binding"/>
    <property type="evidence" value="ECO:0007669"/>
    <property type="project" value="InterPro"/>
</dbReference>
<evidence type="ECO:0000313" key="2">
    <source>
        <dbReference type="EMBL" id="KAG8200364.1"/>
    </source>
</evidence>
<sequence>MGRDIAEWCKACLECQKNKIHRHTKSAIGDYPLPSCRFSHINVDVVGPLPTSCGFSYVLTCVDRFSRWPEAFPMVDQTAATIAETFFAGWISRFGVPECISTDQGRSFESDLCHALMKFLGTEKLRTTAYNPASNGLVERFHRQLKQAIRCQATDKWVQVLPSVLLGIRSCVKEDLGVSVAEMVYAKEGRFDCSISGRVSQEKFSSMSFLRSKDWSS</sequence>
<proteinExistence type="predicted"/>
<evidence type="ECO:0000313" key="3">
    <source>
        <dbReference type="Proteomes" id="UP000827092"/>
    </source>
</evidence>
<dbReference type="Gene3D" id="3.30.420.10">
    <property type="entry name" value="Ribonuclease H-like superfamily/Ribonuclease H"/>
    <property type="match status" value="1"/>
</dbReference>
<dbReference type="PANTHER" id="PTHR37984">
    <property type="entry name" value="PROTEIN CBG26694"/>
    <property type="match status" value="1"/>
</dbReference>
<dbReference type="PANTHER" id="PTHR37984:SF15">
    <property type="entry name" value="INTEGRASE CATALYTIC DOMAIN-CONTAINING PROTEIN"/>
    <property type="match status" value="1"/>
</dbReference>
<keyword evidence="3" id="KW-1185">Reference proteome</keyword>
<dbReference type="AlphaFoldDB" id="A0AAV6VXB0"/>
<name>A0AAV6VXB0_9ARAC</name>
<evidence type="ECO:0000259" key="1">
    <source>
        <dbReference type="PROSITE" id="PS50994"/>
    </source>
</evidence>
<dbReference type="FunFam" id="3.30.420.10:FF:000032">
    <property type="entry name" value="Retrovirus-related Pol polyprotein from transposon 297-like Protein"/>
    <property type="match status" value="1"/>
</dbReference>
<protein>
    <recommendedName>
        <fullName evidence="1">Integrase catalytic domain-containing protein</fullName>
    </recommendedName>
</protein>
<reference evidence="2 3" key="1">
    <citation type="journal article" date="2022" name="Nat. Ecol. Evol.">
        <title>A masculinizing supergene underlies an exaggerated male reproductive morph in a spider.</title>
        <authorList>
            <person name="Hendrickx F."/>
            <person name="De Corte Z."/>
            <person name="Sonet G."/>
            <person name="Van Belleghem S.M."/>
            <person name="Kostlbacher S."/>
            <person name="Vangestel C."/>
        </authorList>
    </citation>
    <scope>NUCLEOTIDE SEQUENCE [LARGE SCALE GENOMIC DNA]</scope>
    <source>
        <strain evidence="2">W744_W776</strain>
    </source>
</reference>
<accession>A0AAV6VXB0</accession>
<dbReference type="SUPFAM" id="SSF53098">
    <property type="entry name" value="Ribonuclease H-like"/>
    <property type="match status" value="1"/>
</dbReference>
<comment type="caution">
    <text evidence="2">The sequence shown here is derived from an EMBL/GenBank/DDBJ whole genome shotgun (WGS) entry which is preliminary data.</text>
</comment>
<feature type="domain" description="Integrase catalytic" evidence="1">
    <location>
        <begin position="28"/>
        <end position="208"/>
    </location>
</feature>
<gene>
    <name evidence="2" type="ORF">JTE90_028545</name>
</gene>
<dbReference type="GO" id="GO:0015074">
    <property type="term" value="P:DNA integration"/>
    <property type="evidence" value="ECO:0007669"/>
    <property type="project" value="InterPro"/>
</dbReference>
<organism evidence="2 3">
    <name type="scientific">Oedothorax gibbosus</name>
    <dbReference type="NCBI Taxonomy" id="931172"/>
    <lineage>
        <taxon>Eukaryota</taxon>
        <taxon>Metazoa</taxon>
        <taxon>Ecdysozoa</taxon>
        <taxon>Arthropoda</taxon>
        <taxon>Chelicerata</taxon>
        <taxon>Arachnida</taxon>
        <taxon>Araneae</taxon>
        <taxon>Araneomorphae</taxon>
        <taxon>Entelegynae</taxon>
        <taxon>Araneoidea</taxon>
        <taxon>Linyphiidae</taxon>
        <taxon>Erigoninae</taxon>
        <taxon>Oedothorax</taxon>
    </lineage>
</organism>
<dbReference type="InterPro" id="IPR050951">
    <property type="entry name" value="Retrovirus_Pol_polyprotein"/>
</dbReference>
<dbReference type="InterPro" id="IPR001584">
    <property type="entry name" value="Integrase_cat-core"/>
</dbReference>